<reference evidence="1 2" key="1">
    <citation type="journal article" date="2022" name="Genome Biol. Evol.">
        <title>The Spruce Budworm Genome: Reconstructing the Evolutionary History of Antifreeze Proteins.</title>
        <authorList>
            <person name="Beliveau C."/>
            <person name="Gagne P."/>
            <person name="Picq S."/>
            <person name="Vernygora O."/>
            <person name="Keeling C.I."/>
            <person name="Pinkney K."/>
            <person name="Doucet D."/>
            <person name="Wen F."/>
            <person name="Johnston J.S."/>
            <person name="Maaroufi H."/>
            <person name="Boyle B."/>
            <person name="Laroche J."/>
            <person name="Dewar K."/>
            <person name="Juretic N."/>
            <person name="Blackburn G."/>
            <person name="Nisole A."/>
            <person name="Brunet B."/>
            <person name="Brandao M."/>
            <person name="Lumley L."/>
            <person name="Duan J."/>
            <person name="Quan G."/>
            <person name="Lucarotti C.J."/>
            <person name="Roe A.D."/>
            <person name="Sperling F.A.H."/>
            <person name="Levesque R.C."/>
            <person name="Cusson M."/>
        </authorList>
    </citation>
    <scope>NUCLEOTIDE SEQUENCE [LARGE SCALE GENOMIC DNA]</scope>
    <source>
        <strain evidence="1">Glfc:IPQL:Cfum</strain>
    </source>
</reference>
<accession>A0ACC0JAK1</accession>
<sequence length="211" mass="23678">MVVPATYIKLIRGTKLLYINEYTFFNSGGIGAGGFRYTCSSYLRRKCRAFAHVSRDDVILKMSNDHNHPPTKYMRTASGTRLLRINDYTYFKNCALRDGGSKYLCSSKISKQCKAYIHVSKDDIILKVGAKYISTLGGTKLLLLNNYTFSRSGLIGNGGSRYKCSSNISKYCQAYAHVSKNDVILKASYEHNHNPPVYTQLASGFYVKIAN</sequence>
<gene>
    <name evidence="1" type="ORF">MSG28_008229</name>
</gene>
<name>A0ACC0JAK1_CHOFU</name>
<evidence type="ECO:0000313" key="1">
    <source>
        <dbReference type="EMBL" id="KAI8421142.1"/>
    </source>
</evidence>
<proteinExistence type="predicted"/>
<keyword evidence="2" id="KW-1185">Reference proteome</keyword>
<dbReference type="Proteomes" id="UP001064048">
    <property type="component" value="Chromosome 13"/>
</dbReference>
<protein>
    <submittedName>
        <fullName evidence="1">Uncharacterized protein</fullName>
    </submittedName>
</protein>
<evidence type="ECO:0000313" key="2">
    <source>
        <dbReference type="Proteomes" id="UP001064048"/>
    </source>
</evidence>
<dbReference type="EMBL" id="CM046113">
    <property type="protein sequence ID" value="KAI8421142.1"/>
    <property type="molecule type" value="Genomic_DNA"/>
</dbReference>
<comment type="caution">
    <text evidence="1">The sequence shown here is derived from an EMBL/GenBank/DDBJ whole genome shotgun (WGS) entry which is preliminary data.</text>
</comment>
<organism evidence="1 2">
    <name type="scientific">Choristoneura fumiferana</name>
    <name type="common">Spruce budworm moth</name>
    <name type="synonym">Archips fumiferana</name>
    <dbReference type="NCBI Taxonomy" id="7141"/>
    <lineage>
        <taxon>Eukaryota</taxon>
        <taxon>Metazoa</taxon>
        <taxon>Ecdysozoa</taxon>
        <taxon>Arthropoda</taxon>
        <taxon>Hexapoda</taxon>
        <taxon>Insecta</taxon>
        <taxon>Pterygota</taxon>
        <taxon>Neoptera</taxon>
        <taxon>Endopterygota</taxon>
        <taxon>Lepidoptera</taxon>
        <taxon>Glossata</taxon>
        <taxon>Ditrysia</taxon>
        <taxon>Tortricoidea</taxon>
        <taxon>Tortricidae</taxon>
        <taxon>Tortricinae</taxon>
        <taxon>Choristoneura</taxon>
    </lineage>
</organism>